<proteinExistence type="predicted"/>
<gene>
    <name evidence="1" type="ORF">SAMN02982989_3186</name>
</gene>
<evidence type="ECO:0000313" key="1">
    <source>
        <dbReference type="EMBL" id="SMF53238.1"/>
    </source>
</evidence>
<dbReference type="AlphaFoldDB" id="A0A1X7FKP5"/>
<dbReference type="STRING" id="464029.SAMN02982989_3186"/>
<keyword evidence="2" id="KW-1185">Reference proteome</keyword>
<dbReference type="EMBL" id="FXAF01000006">
    <property type="protein sequence ID" value="SMF53238.1"/>
    <property type="molecule type" value="Genomic_DNA"/>
</dbReference>
<reference evidence="2" key="1">
    <citation type="submission" date="2017-04" db="EMBL/GenBank/DDBJ databases">
        <authorList>
            <person name="Varghese N."/>
            <person name="Submissions S."/>
        </authorList>
    </citation>
    <scope>NUCLEOTIDE SEQUENCE [LARGE SCALE GENOMIC DNA]</scope>
    <source>
        <strain evidence="2">B4P</strain>
    </source>
</reference>
<protein>
    <submittedName>
        <fullName evidence="1">Uncharacterized protein</fullName>
    </submittedName>
</protein>
<dbReference type="Proteomes" id="UP000192903">
    <property type="component" value="Unassembled WGS sequence"/>
</dbReference>
<accession>A0A1X7FKP5</accession>
<sequence length="170" mass="19126">MGSGARKAQLYRGWQWWESETNLTFAGLRISRCDVPGVHKVELKRASRDKWHDELVLTEPGVVGAGGHGGFAAIDLAYQFGARDIALVGYDMRIDNGVHWHGKHDVGKRWNPTRMTAALWRENTDRQADRLREHGARVVNCSPVSALRNYEKISLEKWLHGLGSARAAQI</sequence>
<name>A0A1X7FKP5_9HYPH</name>
<organism evidence="1 2">
    <name type="scientific">Xaviernesmea oryzae</name>
    <dbReference type="NCBI Taxonomy" id="464029"/>
    <lineage>
        <taxon>Bacteria</taxon>
        <taxon>Pseudomonadati</taxon>
        <taxon>Pseudomonadota</taxon>
        <taxon>Alphaproteobacteria</taxon>
        <taxon>Hyphomicrobiales</taxon>
        <taxon>Rhizobiaceae</taxon>
        <taxon>Rhizobium/Agrobacterium group</taxon>
        <taxon>Xaviernesmea</taxon>
    </lineage>
</organism>
<evidence type="ECO:0000313" key="2">
    <source>
        <dbReference type="Proteomes" id="UP000192903"/>
    </source>
</evidence>